<dbReference type="GO" id="GO:0016491">
    <property type="term" value="F:oxidoreductase activity"/>
    <property type="evidence" value="ECO:0007669"/>
    <property type="project" value="UniProtKB-KW"/>
</dbReference>
<dbReference type="InterPro" id="IPR050463">
    <property type="entry name" value="Gfo/Idh/MocA_oxidrdct_glycsds"/>
</dbReference>
<keyword evidence="5" id="KW-1185">Reference proteome</keyword>
<feature type="domain" description="GFO/IDH/MocA-like oxidoreductase" evidence="3">
    <location>
        <begin position="140"/>
        <end position="267"/>
    </location>
</feature>
<keyword evidence="1" id="KW-0560">Oxidoreductase</keyword>
<evidence type="ECO:0000256" key="1">
    <source>
        <dbReference type="ARBA" id="ARBA00023002"/>
    </source>
</evidence>
<dbReference type="PANTHER" id="PTHR43818:SF11">
    <property type="entry name" value="BCDNA.GH03377"/>
    <property type="match status" value="1"/>
</dbReference>
<dbReference type="InterPro" id="IPR036291">
    <property type="entry name" value="NAD(P)-bd_dom_sf"/>
</dbReference>
<dbReference type="PANTHER" id="PTHR43818">
    <property type="entry name" value="BCDNA.GH03377"/>
    <property type="match status" value="1"/>
</dbReference>
<dbReference type="InterPro" id="IPR000683">
    <property type="entry name" value="Gfo/Idh/MocA-like_OxRdtase_N"/>
</dbReference>
<dbReference type="SUPFAM" id="SSF51735">
    <property type="entry name" value="NAD(P)-binding Rossmann-fold domains"/>
    <property type="match status" value="1"/>
</dbReference>
<comment type="caution">
    <text evidence="4">The sequence shown here is derived from an EMBL/GenBank/DDBJ whole genome shotgun (WGS) entry which is preliminary data.</text>
</comment>
<gene>
    <name evidence="4" type="ORF">IC608_11570</name>
</gene>
<dbReference type="Pfam" id="PF01408">
    <property type="entry name" value="GFO_IDH_MocA"/>
    <property type="match status" value="1"/>
</dbReference>
<feature type="domain" description="Gfo/Idh/MocA-like oxidoreductase N-terminal" evidence="2">
    <location>
        <begin position="13"/>
        <end position="130"/>
    </location>
</feature>
<protein>
    <submittedName>
        <fullName evidence="4">Gfo/Idh/MocA family oxidoreductase</fullName>
    </submittedName>
</protein>
<dbReference type="SUPFAM" id="SSF55347">
    <property type="entry name" value="Glyceraldehyde-3-phosphate dehydrogenase-like, C-terminal domain"/>
    <property type="match status" value="1"/>
</dbReference>
<accession>A0A927FTP5</accession>
<reference evidence="4" key="1">
    <citation type="submission" date="2020-09" db="EMBL/GenBank/DDBJ databases">
        <title>Genome seq and assembly of Devosia sp.</title>
        <authorList>
            <person name="Chhetri G."/>
        </authorList>
    </citation>
    <scope>NUCLEOTIDE SEQUENCE</scope>
    <source>
        <strain evidence="4">PTR5</strain>
    </source>
</reference>
<evidence type="ECO:0000259" key="3">
    <source>
        <dbReference type="Pfam" id="PF22725"/>
    </source>
</evidence>
<evidence type="ECO:0000313" key="4">
    <source>
        <dbReference type="EMBL" id="MBD8066110.1"/>
    </source>
</evidence>
<dbReference type="InterPro" id="IPR055170">
    <property type="entry name" value="GFO_IDH_MocA-like_dom"/>
</dbReference>
<dbReference type="GO" id="GO:0000166">
    <property type="term" value="F:nucleotide binding"/>
    <property type="evidence" value="ECO:0007669"/>
    <property type="project" value="InterPro"/>
</dbReference>
<dbReference type="Proteomes" id="UP000654108">
    <property type="component" value="Unassembled WGS sequence"/>
</dbReference>
<dbReference type="Gene3D" id="3.40.50.720">
    <property type="entry name" value="NAD(P)-binding Rossmann-like Domain"/>
    <property type="match status" value="1"/>
</dbReference>
<evidence type="ECO:0000259" key="2">
    <source>
        <dbReference type="Pfam" id="PF01408"/>
    </source>
</evidence>
<name>A0A927FTP5_9HYPH</name>
<proteinExistence type="predicted"/>
<organism evidence="4 5">
    <name type="scientific">Devosia oryzisoli</name>
    <dbReference type="NCBI Taxonomy" id="2774138"/>
    <lineage>
        <taxon>Bacteria</taxon>
        <taxon>Pseudomonadati</taxon>
        <taxon>Pseudomonadota</taxon>
        <taxon>Alphaproteobacteria</taxon>
        <taxon>Hyphomicrobiales</taxon>
        <taxon>Devosiaceae</taxon>
        <taxon>Devosia</taxon>
    </lineage>
</organism>
<evidence type="ECO:0000313" key="5">
    <source>
        <dbReference type="Proteomes" id="UP000654108"/>
    </source>
</evidence>
<dbReference type="EMBL" id="JACYFU010000003">
    <property type="protein sequence ID" value="MBD8066110.1"/>
    <property type="molecule type" value="Genomic_DNA"/>
</dbReference>
<dbReference type="AlphaFoldDB" id="A0A927FTP5"/>
<sequence length="341" mass="35774">MQPLDAPVLHKPRIGFAGVGWIGRNRMEALLGSGGCTAAAIAEPGAENAAAAAELAPDAIMLESFEDLLDVPDLDGVVIATPSAAHAEQSMAALERGLAVFCQKPLGRNAREASAVVWAARRADRLLGVDLSYRHTAAMAAVRSALQEGRVGNVFAVDLVFHNAYGPDKSWFYDRALSGGGCVIDLGVHLVDLALWTLGFPEVVSVDSQLLAGGMALVGPEQVEDYAAATIKLANGAIVRLTCSWNLHAGQEAEIGASFYGTHGGLEMRNVGGSFYDFEARELHGTAATTLVSPPDAWGGRAALDWLARLERSARFDPAAGELTAVAEVLDRIYGAAGIRA</sequence>
<dbReference type="Pfam" id="PF22725">
    <property type="entry name" value="GFO_IDH_MocA_C3"/>
    <property type="match status" value="1"/>
</dbReference>
<dbReference type="Gene3D" id="3.30.360.10">
    <property type="entry name" value="Dihydrodipicolinate Reductase, domain 2"/>
    <property type="match status" value="1"/>
</dbReference>